<dbReference type="PATRIC" id="fig|1618589.3.peg.111"/>
<dbReference type="Proteomes" id="UP000034922">
    <property type="component" value="Unassembled WGS sequence"/>
</dbReference>
<comment type="caution">
    <text evidence="15">The sequence shown here is derived from an EMBL/GenBank/DDBJ whole genome shotgun (WGS) entry which is preliminary data.</text>
</comment>
<dbReference type="PANTHER" id="PTHR11538">
    <property type="entry name" value="PHENYLALANYL-TRNA SYNTHETASE"/>
    <property type="match status" value="1"/>
</dbReference>
<dbReference type="PANTHER" id="PTHR11538:SF41">
    <property type="entry name" value="PHENYLALANINE--TRNA LIGASE, MITOCHONDRIAL"/>
    <property type="match status" value="1"/>
</dbReference>
<dbReference type="PROSITE" id="PS50862">
    <property type="entry name" value="AA_TRNA_LIGASE_II"/>
    <property type="match status" value="1"/>
</dbReference>
<comment type="cofactor">
    <cofactor evidence="13">
        <name>Mg(2+)</name>
        <dbReference type="ChEBI" id="CHEBI:18420"/>
    </cofactor>
    <text evidence="13">Binds 2 magnesium ions per tetramer.</text>
</comment>
<evidence type="ECO:0000256" key="5">
    <source>
        <dbReference type="ARBA" id="ARBA00022598"/>
    </source>
</evidence>
<evidence type="ECO:0000256" key="4">
    <source>
        <dbReference type="ARBA" id="ARBA00022490"/>
    </source>
</evidence>
<evidence type="ECO:0000313" key="16">
    <source>
        <dbReference type="Proteomes" id="UP000034922"/>
    </source>
</evidence>
<dbReference type="InterPro" id="IPR022911">
    <property type="entry name" value="Phe_tRNA_ligase_alpha1_bac"/>
</dbReference>
<comment type="similarity">
    <text evidence="2 13">Belongs to the class-II aminoacyl-tRNA synthetase family. Phe-tRNA synthetase alpha subunit type 1 subfamily.</text>
</comment>
<evidence type="ECO:0000256" key="12">
    <source>
        <dbReference type="ARBA" id="ARBA00049255"/>
    </source>
</evidence>
<protein>
    <recommendedName>
        <fullName evidence="13">Phenylalanine--tRNA ligase alpha subunit</fullName>
        <ecNumber evidence="13">6.1.1.20</ecNumber>
    </recommendedName>
    <alternativeName>
        <fullName evidence="13">Phenylalanyl-tRNA synthetase alpha subunit</fullName>
        <shortName evidence="13">PheRS</shortName>
    </alternativeName>
</protein>
<dbReference type="Pfam" id="PF01409">
    <property type="entry name" value="tRNA-synt_2d"/>
    <property type="match status" value="1"/>
</dbReference>
<dbReference type="EMBL" id="LCLM01000004">
    <property type="protein sequence ID" value="KKU17651.1"/>
    <property type="molecule type" value="Genomic_DNA"/>
</dbReference>
<dbReference type="InterPro" id="IPR002319">
    <property type="entry name" value="Phenylalanyl-tRNA_Synthase"/>
</dbReference>
<evidence type="ECO:0000256" key="9">
    <source>
        <dbReference type="ARBA" id="ARBA00022842"/>
    </source>
</evidence>
<dbReference type="InterPro" id="IPR010978">
    <property type="entry name" value="tRNA-bd_arm"/>
</dbReference>
<dbReference type="Pfam" id="PF02912">
    <property type="entry name" value="Phe_tRNA-synt_N"/>
    <property type="match status" value="1"/>
</dbReference>
<dbReference type="InterPro" id="IPR045864">
    <property type="entry name" value="aa-tRNA-synth_II/BPL/LPL"/>
</dbReference>
<evidence type="ECO:0000256" key="2">
    <source>
        <dbReference type="ARBA" id="ARBA00010207"/>
    </source>
</evidence>
<comment type="catalytic activity">
    <reaction evidence="12 13">
        <text>tRNA(Phe) + L-phenylalanine + ATP = L-phenylalanyl-tRNA(Phe) + AMP + diphosphate + H(+)</text>
        <dbReference type="Rhea" id="RHEA:19413"/>
        <dbReference type="Rhea" id="RHEA-COMP:9668"/>
        <dbReference type="Rhea" id="RHEA-COMP:9699"/>
        <dbReference type="ChEBI" id="CHEBI:15378"/>
        <dbReference type="ChEBI" id="CHEBI:30616"/>
        <dbReference type="ChEBI" id="CHEBI:33019"/>
        <dbReference type="ChEBI" id="CHEBI:58095"/>
        <dbReference type="ChEBI" id="CHEBI:78442"/>
        <dbReference type="ChEBI" id="CHEBI:78531"/>
        <dbReference type="ChEBI" id="CHEBI:456215"/>
        <dbReference type="EC" id="6.1.1.20"/>
    </reaction>
</comment>
<dbReference type="EC" id="6.1.1.20" evidence="13"/>
<comment type="subunit">
    <text evidence="3 13">Tetramer of two alpha and two beta subunits.</text>
</comment>
<evidence type="ECO:0000313" key="15">
    <source>
        <dbReference type="EMBL" id="KKU17651.1"/>
    </source>
</evidence>
<keyword evidence="4 13" id="KW-0963">Cytoplasm</keyword>
<keyword evidence="9 13" id="KW-0460">Magnesium</keyword>
<feature type="binding site" evidence="13">
    <location>
        <position position="260"/>
    </location>
    <ligand>
        <name>Mg(2+)</name>
        <dbReference type="ChEBI" id="CHEBI:18420"/>
        <note>shared with beta subunit</note>
    </ligand>
</feature>
<sequence>MREEIISTKNEAMAQIMEAASSSELEELRISYLGRSGKLTSQIKRLKKIPGDERKEVGILINDSKSAIESLLAEQKNRIGEAAREWFDPTIPGVRPKRGHLHLITKAIKEISRTFEQIGFVRVRYPEVEWDWFTFEGLNMPKAHPARDEWETFFVDTPPHPKYGQIVLTPHTSSGQIREMKRVRSTSSGFIPIRMVNIAKCYRRQIDASHVPMFHQFEGLVIDKGISVAHLKGTLDYFARNFFGASRKTRLRPFHFQFTEPSFEVDVSCGICFGKGCKVCKGGWLELGGAGMVHPTVLKNGGIDPKEYSGFAFGWGVERTYMMKSGLSIPDIRLLYSSDLKFLRQF</sequence>
<evidence type="ECO:0000256" key="13">
    <source>
        <dbReference type="HAMAP-Rule" id="MF_00281"/>
    </source>
</evidence>
<dbReference type="HAMAP" id="MF_00281">
    <property type="entry name" value="Phe_tRNA_synth_alpha1"/>
    <property type="match status" value="1"/>
</dbReference>
<evidence type="ECO:0000256" key="10">
    <source>
        <dbReference type="ARBA" id="ARBA00022917"/>
    </source>
</evidence>
<keyword evidence="7 13" id="KW-0547">Nucleotide-binding</keyword>
<evidence type="ECO:0000256" key="3">
    <source>
        <dbReference type="ARBA" id="ARBA00011209"/>
    </source>
</evidence>
<dbReference type="GO" id="GO:0005737">
    <property type="term" value="C:cytoplasm"/>
    <property type="evidence" value="ECO:0007669"/>
    <property type="project" value="UniProtKB-SubCell"/>
</dbReference>
<dbReference type="InterPro" id="IPR004188">
    <property type="entry name" value="Phe-tRNA_ligase_II_N"/>
</dbReference>
<evidence type="ECO:0000256" key="8">
    <source>
        <dbReference type="ARBA" id="ARBA00022840"/>
    </source>
</evidence>
<keyword evidence="5 13" id="KW-0436">Ligase</keyword>
<keyword evidence="11 13" id="KW-0030">Aminoacyl-tRNA synthetase</keyword>
<dbReference type="GO" id="GO:0006432">
    <property type="term" value="P:phenylalanyl-tRNA aminoacylation"/>
    <property type="evidence" value="ECO:0007669"/>
    <property type="project" value="UniProtKB-UniRule"/>
</dbReference>
<dbReference type="GO" id="GO:0000287">
    <property type="term" value="F:magnesium ion binding"/>
    <property type="evidence" value="ECO:0007669"/>
    <property type="project" value="UniProtKB-UniRule"/>
</dbReference>
<dbReference type="GO" id="GO:0000049">
    <property type="term" value="F:tRNA binding"/>
    <property type="evidence" value="ECO:0007669"/>
    <property type="project" value="InterPro"/>
</dbReference>
<dbReference type="InterPro" id="IPR006195">
    <property type="entry name" value="aa-tRNA-synth_II"/>
</dbReference>
<evidence type="ECO:0000256" key="11">
    <source>
        <dbReference type="ARBA" id="ARBA00023146"/>
    </source>
</evidence>
<dbReference type="SUPFAM" id="SSF55681">
    <property type="entry name" value="Class II aaRS and biotin synthetases"/>
    <property type="match status" value="1"/>
</dbReference>
<feature type="domain" description="Aminoacyl-transfer RNA synthetases class-II family profile" evidence="14">
    <location>
        <begin position="111"/>
        <end position="323"/>
    </location>
</feature>
<dbReference type="CDD" id="cd00496">
    <property type="entry name" value="PheRS_alpha_core"/>
    <property type="match status" value="1"/>
</dbReference>
<dbReference type="GO" id="GO:0004826">
    <property type="term" value="F:phenylalanine-tRNA ligase activity"/>
    <property type="evidence" value="ECO:0007669"/>
    <property type="project" value="UniProtKB-UniRule"/>
</dbReference>
<accession>A0A0G1NAY3</accession>
<reference evidence="15 16" key="1">
    <citation type="journal article" date="2015" name="Nature">
        <title>rRNA introns, odd ribosomes, and small enigmatic genomes across a large radiation of phyla.</title>
        <authorList>
            <person name="Brown C.T."/>
            <person name="Hug L.A."/>
            <person name="Thomas B.C."/>
            <person name="Sharon I."/>
            <person name="Castelle C.J."/>
            <person name="Singh A."/>
            <person name="Wilkins M.J."/>
            <person name="Williams K.H."/>
            <person name="Banfield J.F."/>
        </authorList>
    </citation>
    <scope>NUCLEOTIDE SEQUENCE [LARGE SCALE GENOMIC DNA]</scope>
</reference>
<dbReference type="GO" id="GO:0005524">
    <property type="term" value="F:ATP binding"/>
    <property type="evidence" value="ECO:0007669"/>
    <property type="project" value="UniProtKB-UniRule"/>
</dbReference>
<proteinExistence type="inferred from homology"/>
<comment type="subcellular location">
    <subcellularLocation>
        <location evidence="1 13">Cytoplasm</location>
    </subcellularLocation>
</comment>
<dbReference type="STRING" id="1618589.UX25_C0004G0018"/>
<evidence type="ECO:0000259" key="14">
    <source>
        <dbReference type="PROSITE" id="PS50862"/>
    </source>
</evidence>
<gene>
    <name evidence="13" type="primary">pheS</name>
    <name evidence="15" type="ORF">UX25_C0004G0018</name>
</gene>
<evidence type="ECO:0000256" key="1">
    <source>
        <dbReference type="ARBA" id="ARBA00004496"/>
    </source>
</evidence>
<organism evidence="15 16">
    <name type="scientific">Candidatus Woesebacteria bacterium GW2011_GWC2_45_9</name>
    <dbReference type="NCBI Taxonomy" id="1618589"/>
    <lineage>
        <taxon>Bacteria</taxon>
        <taxon>Candidatus Woeseibacteriota</taxon>
    </lineage>
</organism>
<evidence type="ECO:0000256" key="6">
    <source>
        <dbReference type="ARBA" id="ARBA00022723"/>
    </source>
</evidence>
<dbReference type="SUPFAM" id="SSF46589">
    <property type="entry name" value="tRNA-binding arm"/>
    <property type="match status" value="1"/>
</dbReference>
<keyword evidence="8 13" id="KW-0067">ATP-binding</keyword>
<evidence type="ECO:0000256" key="7">
    <source>
        <dbReference type="ARBA" id="ARBA00022741"/>
    </source>
</evidence>
<keyword evidence="6 13" id="KW-0479">Metal-binding</keyword>
<keyword evidence="10 13" id="KW-0648">Protein biosynthesis</keyword>
<name>A0A0G1NAY3_9BACT</name>
<dbReference type="AlphaFoldDB" id="A0A0G1NAY3"/>
<dbReference type="Gene3D" id="3.30.930.10">
    <property type="entry name" value="Bira Bifunctional Protein, Domain 2"/>
    <property type="match status" value="1"/>
</dbReference>